<comment type="cofactor">
    <cofactor evidence="1">
        <name>Mg(2+)</name>
        <dbReference type="ChEBI" id="CHEBI:18420"/>
    </cofactor>
</comment>
<dbReference type="RefSeq" id="WP_206656687.1">
    <property type="nucleotide sequence ID" value="NZ_CP071182.1"/>
</dbReference>
<dbReference type="SFLD" id="SFLDG01135">
    <property type="entry name" value="C1.5.6:_HAD__Beta-PGM__Phospha"/>
    <property type="match status" value="1"/>
</dbReference>
<dbReference type="InterPro" id="IPR036412">
    <property type="entry name" value="HAD-like_sf"/>
</dbReference>
<dbReference type="GO" id="GO:0046872">
    <property type="term" value="F:metal ion binding"/>
    <property type="evidence" value="ECO:0007669"/>
    <property type="project" value="UniProtKB-KW"/>
</dbReference>
<evidence type="ECO:0000256" key="1">
    <source>
        <dbReference type="ARBA" id="ARBA00001946"/>
    </source>
</evidence>
<proteinExistence type="inferred from homology"/>
<dbReference type="KEGG" id="afx:JZ786_23585"/>
<comment type="similarity">
    <text evidence="2">Belongs to the HAD-like hydrolase superfamily. CbbY/CbbZ/Gph/YieH family.</text>
</comment>
<organism evidence="5 6">
    <name type="scientific">Alicyclobacillus mengziensis</name>
    <dbReference type="NCBI Taxonomy" id="2931921"/>
    <lineage>
        <taxon>Bacteria</taxon>
        <taxon>Bacillati</taxon>
        <taxon>Bacillota</taxon>
        <taxon>Bacilli</taxon>
        <taxon>Bacillales</taxon>
        <taxon>Alicyclobacillaceae</taxon>
        <taxon>Alicyclobacillus</taxon>
    </lineage>
</organism>
<reference evidence="5 6" key="1">
    <citation type="submission" date="2021-02" db="EMBL/GenBank/DDBJ databases">
        <title>Alicyclobacillus curvatus sp. nov. and Alicyclobacillus mengziensis sp. nov., two acidophilic bacteria isolated from acid mine drainage.</title>
        <authorList>
            <person name="Huang Y."/>
        </authorList>
    </citation>
    <scope>NUCLEOTIDE SEQUENCE [LARGE SCALE GENOMIC DNA]</scope>
    <source>
        <strain evidence="5 6">S30H14</strain>
    </source>
</reference>
<protein>
    <submittedName>
        <fullName evidence="5">HAD family phosphatase</fullName>
    </submittedName>
</protein>
<dbReference type="PANTHER" id="PTHR46193:SF10">
    <property type="entry name" value="6-PHOSPHOGLUCONATE PHOSPHATASE"/>
    <property type="match status" value="1"/>
</dbReference>
<keyword evidence="3" id="KW-0479">Metal-binding</keyword>
<dbReference type="InterPro" id="IPR006439">
    <property type="entry name" value="HAD-SF_hydro_IA"/>
</dbReference>
<accession>A0A9X7VYU6</accession>
<dbReference type="Gene3D" id="1.10.150.240">
    <property type="entry name" value="Putative phosphatase, domain 2"/>
    <property type="match status" value="1"/>
</dbReference>
<dbReference type="InterPro" id="IPR023198">
    <property type="entry name" value="PGP-like_dom2"/>
</dbReference>
<dbReference type="InterPro" id="IPR041492">
    <property type="entry name" value="HAD_2"/>
</dbReference>
<dbReference type="PANTHER" id="PTHR46193">
    <property type="entry name" value="6-PHOSPHOGLUCONATE PHOSPHATASE"/>
    <property type="match status" value="1"/>
</dbReference>
<dbReference type="PRINTS" id="PR00413">
    <property type="entry name" value="HADHALOGNASE"/>
</dbReference>
<dbReference type="NCBIfam" id="TIGR01509">
    <property type="entry name" value="HAD-SF-IA-v3"/>
    <property type="match status" value="1"/>
</dbReference>
<dbReference type="Gene3D" id="3.40.50.1000">
    <property type="entry name" value="HAD superfamily/HAD-like"/>
    <property type="match status" value="1"/>
</dbReference>
<dbReference type="CDD" id="cd07505">
    <property type="entry name" value="HAD_BPGM-like"/>
    <property type="match status" value="1"/>
</dbReference>
<dbReference type="InterPro" id="IPR051600">
    <property type="entry name" value="Beta-PGM-like"/>
</dbReference>
<gene>
    <name evidence="5" type="ORF">JZ786_23585</name>
</gene>
<dbReference type="SFLD" id="SFLDG01129">
    <property type="entry name" value="C1.5:_HAD__Beta-PGM__Phosphata"/>
    <property type="match status" value="1"/>
</dbReference>
<dbReference type="Pfam" id="PF13419">
    <property type="entry name" value="HAD_2"/>
    <property type="match status" value="1"/>
</dbReference>
<evidence type="ECO:0000256" key="2">
    <source>
        <dbReference type="ARBA" id="ARBA00006171"/>
    </source>
</evidence>
<dbReference type="InterPro" id="IPR023214">
    <property type="entry name" value="HAD_sf"/>
</dbReference>
<dbReference type="SUPFAM" id="SSF56784">
    <property type="entry name" value="HAD-like"/>
    <property type="match status" value="1"/>
</dbReference>
<sequence>MQAIIFDMDGVLVDSEPLDRRAWVQVLGQYGVQVSEDDILSFTGRPTAAVLEHYRRTNPALNENILIEKHEVFYELAKVQLQPMPGVEKFLQALQNDGLPLAVASSSSHERIHFSLSRTGLLRYFQVVCSGEEVTNPKPAPDVFLHTASKLQVHPASCAVIEDSIHGITAARKAGMNAYGYTSSFPAAKLLEAGAQFTFDEFESLEQYLRTENK</sequence>
<dbReference type="GO" id="GO:0003824">
    <property type="term" value="F:catalytic activity"/>
    <property type="evidence" value="ECO:0007669"/>
    <property type="project" value="UniProtKB-ARBA"/>
</dbReference>
<evidence type="ECO:0000256" key="3">
    <source>
        <dbReference type="ARBA" id="ARBA00022723"/>
    </source>
</evidence>
<evidence type="ECO:0000256" key="4">
    <source>
        <dbReference type="ARBA" id="ARBA00022842"/>
    </source>
</evidence>
<keyword evidence="6" id="KW-1185">Reference proteome</keyword>
<dbReference type="EMBL" id="CP071182">
    <property type="protein sequence ID" value="QSO47332.1"/>
    <property type="molecule type" value="Genomic_DNA"/>
</dbReference>
<evidence type="ECO:0000313" key="5">
    <source>
        <dbReference type="EMBL" id="QSO47332.1"/>
    </source>
</evidence>
<keyword evidence="4" id="KW-0460">Magnesium</keyword>
<dbReference type="SFLD" id="SFLDS00003">
    <property type="entry name" value="Haloacid_Dehalogenase"/>
    <property type="match status" value="1"/>
</dbReference>
<evidence type="ECO:0000313" key="6">
    <source>
        <dbReference type="Proteomes" id="UP000663505"/>
    </source>
</evidence>
<dbReference type="AlphaFoldDB" id="A0A9X7VYU6"/>
<dbReference type="Proteomes" id="UP000663505">
    <property type="component" value="Chromosome"/>
</dbReference>
<name>A0A9X7VYU6_9BACL</name>